<reference evidence="1 2" key="1">
    <citation type="submission" date="2019-03" db="EMBL/GenBank/DDBJ databases">
        <title>Paraburkholderia sp. 7MH5, isolated from subtropical forest soil.</title>
        <authorList>
            <person name="Gao Z.-H."/>
            <person name="Qiu L.-H."/>
        </authorList>
    </citation>
    <scope>NUCLEOTIDE SEQUENCE [LARGE SCALE GENOMIC DNA]</scope>
    <source>
        <strain evidence="1 2">7MH5</strain>
    </source>
</reference>
<dbReference type="Gene3D" id="3.40.190.10">
    <property type="entry name" value="Periplasmic binding protein-like II"/>
    <property type="match status" value="2"/>
</dbReference>
<gene>
    <name evidence="1" type="ORF">E1956_30595</name>
</gene>
<dbReference type="RefSeq" id="WP_134756267.1">
    <property type="nucleotide sequence ID" value="NZ_CP038150.1"/>
</dbReference>
<dbReference type="Proteomes" id="UP000295727">
    <property type="component" value="Chromosome 3"/>
</dbReference>
<dbReference type="EMBL" id="CP038150">
    <property type="protein sequence ID" value="QBR01531.1"/>
    <property type="molecule type" value="Genomic_DNA"/>
</dbReference>
<name>A0A4P7CYX6_9BURK</name>
<dbReference type="PANTHER" id="PTHR30024:SF2">
    <property type="entry name" value="ABC TRANSPORTER SUBSTRATE-BINDING PROTEIN"/>
    <property type="match status" value="1"/>
</dbReference>
<organism evidence="1 2">
    <name type="scientific">Paraburkholderia pallida</name>
    <dbReference type="NCBI Taxonomy" id="2547399"/>
    <lineage>
        <taxon>Bacteria</taxon>
        <taxon>Pseudomonadati</taxon>
        <taxon>Pseudomonadota</taxon>
        <taxon>Betaproteobacteria</taxon>
        <taxon>Burkholderiales</taxon>
        <taxon>Burkholderiaceae</taxon>
        <taxon>Paraburkholderia</taxon>
    </lineage>
</organism>
<accession>A0A4P7CYX6</accession>
<dbReference type="SUPFAM" id="SSF53850">
    <property type="entry name" value="Periplasmic binding protein-like II"/>
    <property type="match status" value="1"/>
</dbReference>
<dbReference type="OrthoDB" id="6003871at2"/>
<dbReference type="KEGG" id="ppai:E1956_30595"/>
<dbReference type="AlphaFoldDB" id="A0A4P7CYX6"/>
<proteinExistence type="predicted"/>
<sequence>MITRTRGDGKRELRTCGARERKAPSLRRRALVAAGLGVALAPALVRSSPRAVRISKGYGLLYLPLLVMEQRRLFERHAAREGLRDVSVDWTLLDGGNSVDDAMMAGTLDFAAVGAPGFIELWARARGIPNVEVIGVSGLSTTALSLNTNQPRIATLADFTSADRIAVPGIRTSLAAVVLQMMASKLLGPKHFAQLDSITVSLPHPQAVQALIRRENGITAHFASPPFSSLELKQPGIHRVVNSIDVLGPLTLDVVYAPRRLVDTEPALVRAFLGALDEANRLIAQDRQAAAAIYVAASGLAVSHEGVMQMLAAPETRFSVWPEQLMEYVDFLYMVGTIKTRPRAWNEMFAPALSAFHPT</sequence>
<evidence type="ECO:0000313" key="1">
    <source>
        <dbReference type="EMBL" id="QBR01531.1"/>
    </source>
</evidence>
<protein>
    <submittedName>
        <fullName evidence="1">ABC transporter substrate-binding protein</fullName>
    </submittedName>
</protein>
<keyword evidence="2" id="KW-1185">Reference proteome</keyword>
<dbReference type="PANTHER" id="PTHR30024">
    <property type="entry name" value="ALIPHATIC SULFONATES-BINDING PROTEIN-RELATED"/>
    <property type="match status" value="1"/>
</dbReference>
<evidence type="ECO:0000313" key="2">
    <source>
        <dbReference type="Proteomes" id="UP000295727"/>
    </source>
</evidence>